<dbReference type="SUPFAM" id="SSF51735">
    <property type="entry name" value="NAD(P)-binding Rossmann-fold domains"/>
    <property type="match status" value="1"/>
</dbReference>
<reference evidence="5" key="3">
    <citation type="journal article" date="2017" name="Nature">
        <title>Genome sequence of the progenitor of the wheat D genome Aegilops tauschii.</title>
        <authorList>
            <person name="Luo M.C."/>
            <person name="Gu Y.Q."/>
            <person name="Puiu D."/>
            <person name="Wang H."/>
            <person name="Twardziok S.O."/>
            <person name="Deal K.R."/>
            <person name="Huo N."/>
            <person name="Zhu T."/>
            <person name="Wang L."/>
            <person name="Wang Y."/>
            <person name="McGuire P.E."/>
            <person name="Liu S."/>
            <person name="Long H."/>
            <person name="Ramasamy R.K."/>
            <person name="Rodriguez J.C."/>
            <person name="Van S.L."/>
            <person name="Yuan L."/>
            <person name="Wang Z."/>
            <person name="Xia Z."/>
            <person name="Xiao L."/>
            <person name="Anderson O.D."/>
            <person name="Ouyang S."/>
            <person name="Liang Y."/>
            <person name="Zimin A.V."/>
            <person name="Pertea G."/>
            <person name="Qi P."/>
            <person name="Bennetzen J.L."/>
            <person name="Dai X."/>
            <person name="Dawson M.W."/>
            <person name="Muller H.G."/>
            <person name="Kugler K."/>
            <person name="Rivarola-Duarte L."/>
            <person name="Spannagl M."/>
            <person name="Mayer K.F.X."/>
            <person name="Lu F.H."/>
            <person name="Bevan M.W."/>
            <person name="Leroy P."/>
            <person name="Li P."/>
            <person name="You F.M."/>
            <person name="Sun Q."/>
            <person name="Liu Z."/>
            <person name="Lyons E."/>
            <person name="Wicker T."/>
            <person name="Salzberg S.L."/>
            <person name="Devos K.M."/>
            <person name="Dvorak J."/>
        </authorList>
    </citation>
    <scope>NUCLEOTIDE SEQUENCE [LARGE SCALE GENOMIC DNA]</scope>
    <source>
        <strain evidence="5">cv. AL8/78</strain>
    </source>
</reference>
<dbReference type="PROSITE" id="PS00061">
    <property type="entry name" value="ADH_SHORT"/>
    <property type="match status" value="1"/>
</dbReference>
<dbReference type="FunFam" id="3.40.50.720:FF:000137">
    <property type="entry name" value="Hydroxysteroid (17-beta) dehydrogenase 3"/>
    <property type="match status" value="1"/>
</dbReference>
<keyword evidence="3" id="KW-0560">Oxidoreductase</keyword>
<comment type="subcellular location">
    <subcellularLocation>
        <location evidence="1">Endoplasmic reticulum</location>
    </subcellularLocation>
</comment>
<name>A0A453QRJ4_AEGTS</name>
<sequence>HWWSRVERRMAWFASLALLGALHVAALAFPVLSHLALCLRRHKDLRRRYGAWAVVTGPTSGMGRSTALELARRGMNLVLVGRNPAKLRDISAAISKAAPAVQTKTVVLDLSLVSTAQGDEAMRRLRRTVEALDVGVLVNNAGVLDPPAAFLHDAGVEAWVDMIRVNLLALTEVTAAVIPGMVERRRGAVVNFGSMSSEALPSLPLYTMYAATKRYVARFSKCLHLEYRSKGIDVQCQAPFFVTGAMASGFSEAKLFAPLTPTPDDYARAAVRWIGHGALCVPNLRHQIAWFIAYVVPDWLLEELLLREHLWQRKELRRMRPLPRAPAGSRDLVSYTCTSGCLS</sequence>
<proteinExistence type="inferred from homology"/>
<comment type="similarity">
    <text evidence="4">Belongs to the short-chain dehydrogenases/reductases (SDR) family.</text>
</comment>
<dbReference type="Proteomes" id="UP000015105">
    <property type="component" value="Chromosome 7D"/>
</dbReference>
<dbReference type="InterPro" id="IPR036291">
    <property type="entry name" value="NAD(P)-bd_dom_sf"/>
</dbReference>
<dbReference type="Gramene" id="AET7Gv20289400.1">
    <property type="protein sequence ID" value="AET7Gv20289400.1"/>
    <property type="gene ID" value="AET7Gv20289400"/>
</dbReference>
<dbReference type="InterPro" id="IPR051019">
    <property type="entry name" value="VLCFA-Steroid_DH"/>
</dbReference>
<accession>A0A453QRJ4</accession>
<evidence type="ECO:0000256" key="3">
    <source>
        <dbReference type="ARBA" id="ARBA00023002"/>
    </source>
</evidence>
<dbReference type="InterPro" id="IPR002347">
    <property type="entry name" value="SDR_fam"/>
</dbReference>
<dbReference type="CDD" id="cd05356">
    <property type="entry name" value="17beta-HSD1_like_SDR_c"/>
    <property type="match status" value="1"/>
</dbReference>
<evidence type="ECO:0000313" key="6">
    <source>
        <dbReference type="Proteomes" id="UP000015105"/>
    </source>
</evidence>
<dbReference type="GO" id="GO:0045703">
    <property type="term" value="F:ketoreductase activity"/>
    <property type="evidence" value="ECO:0007669"/>
    <property type="project" value="TreeGrafter"/>
</dbReference>
<dbReference type="InterPro" id="IPR020904">
    <property type="entry name" value="Sc_DH/Rdtase_CS"/>
</dbReference>
<keyword evidence="2" id="KW-0521">NADP</keyword>
<dbReference type="PRINTS" id="PR00081">
    <property type="entry name" value="GDHRDH"/>
</dbReference>
<evidence type="ECO:0000256" key="2">
    <source>
        <dbReference type="ARBA" id="ARBA00022857"/>
    </source>
</evidence>
<dbReference type="PRINTS" id="PR00080">
    <property type="entry name" value="SDRFAMILY"/>
</dbReference>
<reference evidence="5" key="4">
    <citation type="submission" date="2019-03" db="UniProtKB">
        <authorList>
            <consortium name="EnsemblPlants"/>
        </authorList>
    </citation>
    <scope>IDENTIFICATION</scope>
</reference>
<dbReference type="PIRSF" id="PIRSF000126">
    <property type="entry name" value="11-beta-HSD1"/>
    <property type="match status" value="1"/>
</dbReference>
<dbReference type="Pfam" id="PF00106">
    <property type="entry name" value="adh_short"/>
    <property type="match status" value="1"/>
</dbReference>
<organism evidence="5 6">
    <name type="scientific">Aegilops tauschii subsp. strangulata</name>
    <name type="common">Goatgrass</name>
    <dbReference type="NCBI Taxonomy" id="200361"/>
    <lineage>
        <taxon>Eukaryota</taxon>
        <taxon>Viridiplantae</taxon>
        <taxon>Streptophyta</taxon>
        <taxon>Embryophyta</taxon>
        <taxon>Tracheophyta</taxon>
        <taxon>Spermatophyta</taxon>
        <taxon>Magnoliopsida</taxon>
        <taxon>Liliopsida</taxon>
        <taxon>Poales</taxon>
        <taxon>Poaceae</taxon>
        <taxon>BOP clade</taxon>
        <taxon>Pooideae</taxon>
        <taxon>Triticodae</taxon>
        <taxon>Triticeae</taxon>
        <taxon>Triticinae</taxon>
        <taxon>Aegilops</taxon>
    </lineage>
</organism>
<reference evidence="6" key="1">
    <citation type="journal article" date="2014" name="Science">
        <title>Ancient hybridizations among the ancestral genomes of bread wheat.</title>
        <authorList>
            <consortium name="International Wheat Genome Sequencing Consortium,"/>
            <person name="Marcussen T."/>
            <person name="Sandve S.R."/>
            <person name="Heier L."/>
            <person name="Spannagl M."/>
            <person name="Pfeifer M."/>
            <person name="Jakobsen K.S."/>
            <person name="Wulff B.B."/>
            <person name="Steuernagel B."/>
            <person name="Mayer K.F."/>
            <person name="Olsen O.A."/>
        </authorList>
    </citation>
    <scope>NUCLEOTIDE SEQUENCE [LARGE SCALE GENOMIC DNA]</scope>
    <source>
        <strain evidence="6">cv. AL8/78</strain>
    </source>
</reference>
<reference evidence="6" key="2">
    <citation type="journal article" date="2017" name="Nat. Plants">
        <title>The Aegilops tauschii genome reveals multiple impacts of transposons.</title>
        <authorList>
            <person name="Zhao G."/>
            <person name="Zou C."/>
            <person name="Li K."/>
            <person name="Wang K."/>
            <person name="Li T."/>
            <person name="Gao L."/>
            <person name="Zhang X."/>
            <person name="Wang H."/>
            <person name="Yang Z."/>
            <person name="Liu X."/>
            <person name="Jiang W."/>
            <person name="Mao L."/>
            <person name="Kong X."/>
            <person name="Jiao Y."/>
            <person name="Jia J."/>
        </authorList>
    </citation>
    <scope>NUCLEOTIDE SEQUENCE [LARGE SCALE GENOMIC DNA]</scope>
    <source>
        <strain evidence="6">cv. AL8/78</strain>
    </source>
</reference>
<dbReference type="PANTHER" id="PTHR43899">
    <property type="entry name" value="RH59310P"/>
    <property type="match status" value="1"/>
</dbReference>
<dbReference type="AlphaFoldDB" id="A0A453QRJ4"/>
<evidence type="ECO:0000256" key="1">
    <source>
        <dbReference type="ARBA" id="ARBA00004240"/>
    </source>
</evidence>
<reference evidence="5" key="5">
    <citation type="journal article" date="2021" name="G3 (Bethesda)">
        <title>Aegilops tauschii genome assembly Aet v5.0 features greater sequence contiguity and improved annotation.</title>
        <authorList>
            <person name="Wang L."/>
            <person name="Zhu T."/>
            <person name="Rodriguez J.C."/>
            <person name="Deal K.R."/>
            <person name="Dubcovsky J."/>
            <person name="McGuire P.E."/>
            <person name="Lux T."/>
            <person name="Spannagl M."/>
            <person name="Mayer K.F.X."/>
            <person name="Baldrich P."/>
            <person name="Meyers B.C."/>
            <person name="Huo N."/>
            <person name="Gu Y.Q."/>
            <person name="Zhou H."/>
            <person name="Devos K.M."/>
            <person name="Bennetzen J.L."/>
            <person name="Unver T."/>
            <person name="Budak H."/>
            <person name="Gulick P.J."/>
            <person name="Galiba G."/>
            <person name="Kalapos B."/>
            <person name="Nelson D.R."/>
            <person name="Li P."/>
            <person name="You F.M."/>
            <person name="Luo M.C."/>
            <person name="Dvorak J."/>
        </authorList>
    </citation>
    <scope>NUCLEOTIDE SEQUENCE [LARGE SCALE GENOMIC DNA]</scope>
    <source>
        <strain evidence="5">cv. AL8/78</strain>
    </source>
</reference>
<dbReference type="PANTHER" id="PTHR43899:SF27">
    <property type="entry name" value="B-KETO ACYL REDUCTASE"/>
    <property type="match status" value="1"/>
</dbReference>
<dbReference type="EnsemblPlants" id="AET7Gv20289400.1">
    <property type="protein sequence ID" value="AET7Gv20289400.1"/>
    <property type="gene ID" value="AET7Gv20289400"/>
</dbReference>
<protein>
    <submittedName>
        <fullName evidence="5">Uncharacterized protein</fullName>
    </submittedName>
</protein>
<dbReference type="GO" id="GO:0005783">
    <property type="term" value="C:endoplasmic reticulum"/>
    <property type="evidence" value="ECO:0007669"/>
    <property type="project" value="UniProtKB-SubCell"/>
</dbReference>
<dbReference type="STRING" id="200361.A0A453QRJ4"/>
<evidence type="ECO:0000256" key="4">
    <source>
        <dbReference type="RuleBase" id="RU000363"/>
    </source>
</evidence>
<dbReference type="Gene3D" id="3.40.50.720">
    <property type="entry name" value="NAD(P)-binding Rossmann-like Domain"/>
    <property type="match status" value="1"/>
</dbReference>
<keyword evidence="6" id="KW-1185">Reference proteome</keyword>
<evidence type="ECO:0000313" key="5">
    <source>
        <dbReference type="EnsemblPlants" id="AET7Gv20289400.1"/>
    </source>
</evidence>